<reference evidence="9" key="1">
    <citation type="journal article" date="2014" name="Microb. Cell Fact.">
        <title>Exploiting Issatchenkia orientalis SD108 for succinic acid production.</title>
        <authorList>
            <person name="Xiao H."/>
            <person name="Shao Z."/>
            <person name="Jiang Y."/>
            <person name="Dole S."/>
            <person name="Zhao H."/>
        </authorList>
    </citation>
    <scope>NUCLEOTIDE SEQUENCE [LARGE SCALE GENOMIC DNA]</scope>
    <source>
        <strain evidence="9">SD108</strain>
    </source>
</reference>
<evidence type="ECO:0000256" key="6">
    <source>
        <dbReference type="SAM" id="MobiDB-lite"/>
    </source>
</evidence>
<dbReference type="PIRSF" id="PIRSF022941">
    <property type="entry name" value="ORC6_fun"/>
    <property type="match status" value="1"/>
</dbReference>
<dbReference type="EMBL" id="JQFK01000004">
    <property type="protein sequence ID" value="KGK40113.1"/>
    <property type="molecule type" value="Genomic_DNA"/>
</dbReference>
<dbReference type="VEuPathDB" id="FungiDB:C5L36_0E00930"/>
<comment type="subcellular location">
    <subcellularLocation>
        <location evidence="1">Nucleus</location>
    </subcellularLocation>
</comment>
<dbReference type="GO" id="GO:0005664">
    <property type="term" value="C:nuclear origin of replication recognition complex"/>
    <property type="evidence" value="ECO:0007669"/>
    <property type="project" value="InterPro"/>
</dbReference>
<evidence type="ECO:0000313" key="8">
    <source>
        <dbReference type="EMBL" id="KGK40113.1"/>
    </source>
</evidence>
<keyword evidence="3" id="KW-0235">DNA replication</keyword>
<sequence>MSSLFITSAIRDLIPTHPEPYPGELVNFAHSLYTASKMNVPLSGSDEIARYHLACYTVVEYFKDSYSLPDPFLTKIPIPSKRFNQLLFAFKTTMTTITQNTPKAKRIVDVQLQTPSTTPFSSKSTESYIDKIRQSKLKQQDLQQQQVNRSLTNQLLEVAATPPSTPQKAPRSKRTQLSPSKLSPYKARAKLVITTPILVSFCNKFYIPEHITMHILQTFKLYKHVVPNGWGLLVGLVGISYMKLNKQRISKKLNLKTKLFKLLHVTQQGGLSYDECKQYIREVTRMICTQKWIKEAKHDFDTDTETESLMKGIAASDSVMSSLGSFLDSSVLYVTMKDSPKVQKWVKSIRRTTPSTPVRSPAPATI</sequence>
<evidence type="ECO:0000259" key="7">
    <source>
        <dbReference type="Pfam" id="PF05460"/>
    </source>
</evidence>
<evidence type="ECO:0000256" key="4">
    <source>
        <dbReference type="ARBA" id="ARBA00023125"/>
    </source>
</evidence>
<dbReference type="AlphaFoldDB" id="A0A099P4Z8"/>
<evidence type="ECO:0000256" key="5">
    <source>
        <dbReference type="ARBA" id="ARBA00023242"/>
    </source>
</evidence>
<organism evidence="8 9">
    <name type="scientific">Pichia kudriavzevii</name>
    <name type="common">Yeast</name>
    <name type="synonym">Issatchenkia orientalis</name>
    <dbReference type="NCBI Taxonomy" id="4909"/>
    <lineage>
        <taxon>Eukaryota</taxon>
        <taxon>Fungi</taxon>
        <taxon>Dikarya</taxon>
        <taxon>Ascomycota</taxon>
        <taxon>Saccharomycotina</taxon>
        <taxon>Pichiomycetes</taxon>
        <taxon>Pichiales</taxon>
        <taxon>Pichiaceae</taxon>
        <taxon>Pichia</taxon>
    </lineage>
</organism>
<name>A0A099P4Z8_PICKU</name>
<dbReference type="InterPro" id="IPR008721">
    <property type="entry name" value="ORC6_cyclin_first"/>
</dbReference>
<dbReference type="InterPro" id="IPR016811">
    <property type="entry name" value="ORC6_fun"/>
</dbReference>
<gene>
    <name evidence="8" type="ORF">JL09_g775</name>
</gene>
<feature type="region of interest" description="Disordered" evidence="6">
    <location>
        <begin position="159"/>
        <end position="180"/>
    </location>
</feature>
<evidence type="ECO:0000256" key="2">
    <source>
        <dbReference type="ARBA" id="ARBA00010840"/>
    </source>
</evidence>
<keyword evidence="4" id="KW-0238">DNA-binding</keyword>
<feature type="domain" description="ORC6 first cyclin-like" evidence="7">
    <location>
        <begin position="10"/>
        <end position="94"/>
    </location>
</feature>
<accession>A0A099P4Z8</accession>
<keyword evidence="5" id="KW-0539">Nucleus</keyword>
<evidence type="ECO:0000256" key="1">
    <source>
        <dbReference type="ARBA" id="ARBA00004123"/>
    </source>
</evidence>
<evidence type="ECO:0000256" key="3">
    <source>
        <dbReference type="ARBA" id="ARBA00022705"/>
    </source>
</evidence>
<comment type="caution">
    <text evidence="8">The sequence shown here is derived from an EMBL/GenBank/DDBJ whole genome shotgun (WGS) entry which is preliminary data.</text>
</comment>
<proteinExistence type="inferred from homology"/>
<dbReference type="Pfam" id="PF05460">
    <property type="entry name" value="ORC6"/>
    <property type="match status" value="1"/>
</dbReference>
<dbReference type="GO" id="GO:0003677">
    <property type="term" value="F:DNA binding"/>
    <property type="evidence" value="ECO:0007669"/>
    <property type="project" value="UniProtKB-KW"/>
</dbReference>
<dbReference type="Proteomes" id="UP000029867">
    <property type="component" value="Unassembled WGS sequence"/>
</dbReference>
<comment type="similarity">
    <text evidence="2">Belongs to the ORC6 family.</text>
</comment>
<dbReference type="GO" id="GO:0006260">
    <property type="term" value="P:DNA replication"/>
    <property type="evidence" value="ECO:0007669"/>
    <property type="project" value="UniProtKB-KW"/>
</dbReference>
<protein>
    <recommendedName>
        <fullName evidence="7">ORC6 first cyclin-like domain-containing protein</fullName>
    </recommendedName>
</protein>
<evidence type="ECO:0000313" key="9">
    <source>
        <dbReference type="Proteomes" id="UP000029867"/>
    </source>
</evidence>
<dbReference type="HOGENOM" id="CLU_060403_0_0_1"/>